<dbReference type="GO" id="GO:0005737">
    <property type="term" value="C:cytoplasm"/>
    <property type="evidence" value="ECO:0007669"/>
    <property type="project" value="TreeGrafter"/>
</dbReference>
<dbReference type="Proteomes" id="UP000248614">
    <property type="component" value="Unassembled WGS sequence"/>
</dbReference>
<feature type="compositionally biased region" description="Polar residues" evidence="1">
    <location>
        <begin position="1"/>
        <end position="17"/>
    </location>
</feature>
<dbReference type="PANTHER" id="PTHR45663:SF11">
    <property type="entry name" value="GEO12009P1"/>
    <property type="match status" value="1"/>
</dbReference>
<feature type="compositionally biased region" description="Basic and acidic residues" evidence="1">
    <location>
        <begin position="20"/>
        <end position="30"/>
    </location>
</feature>
<evidence type="ECO:0000259" key="2">
    <source>
        <dbReference type="PROSITE" id="PS51352"/>
    </source>
</evidence>
<dbReference type="PANTHER" id="PTHR45663">
    <property type="entry name" value="GEO12009P1"/>
    <property type="match status" value="1"/>
</dbReference>
<protein>
    <recommendedName>
        <fullName evidence="2">Thioredoxin domain-containing protein</fullName>
    </recommendedName>
</protein>
<dbReference type="Pfam" id="PF00085">
    <property type="entry name" value="Thioredoxin"/>
    <property type="match status" value="1"/>
</dbReference>
<comment type="caution">
    <text evidence="3">The sequence shown here is derived from an EMBL/GenBank/DDBJ whole genome shotgun (WGS) entry which is preliminary data.</text>
</comment>
<dbReference type="InterPro" id="IPR013766">
    <property type="entry name" value="Thioredoxin_domain"/>
</dbReference>
<sequence>MKNGLPINSISRRSPNGATDRLHDRTRNDMSHPANVVDVDDDNLDRLITRSDRPAILYAHAQWCAPCKASAPLYARAAAGCADDVSFLKLDVDAAPLGTERLGIRGVPTLLVFHEGREVWRAADVRRSTIDAAIDQAVWRGGTTHDQLCVSQPVGPDRDRLVATFDAARSRQPGGQISNEARLLASLAREAGLDLVSDAGNGAVVTPLIDRLLSDLDRAGLSPTSLLDRAIALAAGVPASGLSPERLARHVAWLVHDPVHGLVATLADDPATCRFAGRTAMLLDDAAATRSAAARQIRADLETAGPGEAATSLLIAAIVAIEACDEISVDQFSRRLRIYPSDAHRHALRRIDAVVAYEAQMIAALSSVDDDGDDVATADRQSARNDAMTAVSDQLRCDDPALHARITQGGIAADAAARERLNAQVDWWIDMLAANEGSQNR</sequence>
<dbReference type="Gene3D" id="3.40.30.10">
    <property type="entry name" value="Glutaredoxin"/>
    <property type="match status" value="1"/>
</dbReference>
<dbReference type="EMBL" id="QFNF01000027">
    <property type="protein sequence ID" value="PZO76257.1"/>
    <property type="molecule type" value="Genomic_DNA"/>
</dbReference>
<dbReference type="AlphaFoldDB" id="A0A2W4Z426"/>
<evidence type="ECO:0000313" key="4">
    <source>
        <dbReference type="Proteomes" id="UP000248614"/>
    </source>
</evidence>
<accession>A0A2W4Z426</accession>
<gene>
    <name evidence="3" type="ORF">DI632_10760</name>
</gene>
<evidence type="ECO:0000256" key="1">
    <source>
        <dbReference type="SAM" id="MobiDB-lite"/>
    </source>
</evidence>
<proteinExistence type="predicted"/>
<name>A0A2W4Z426_9SPHN</name>
<organism evidence="3 4">
    <name type="scientific">Sphingomonas hengshuiensis</name>
    <dbReference type="NCBI Taxonomy" id="1609977"/>
    <lineage>
        <taxon>Bacteria</taxon>
        <taxon>Pseudomonadati</taxon>
        <taxon>Pseudomonadota</taxon>
        <taxon>Alphaproteobacteria</taxon>
        <taxon>Sphingomonadales</taxon>
        <taxon>Sphingomonadaceae</taxon>
        <taxon>Sphingomonas</taxon>
    </lineage>
</organism>
<dbReference type="PROSITE" id="PS51352">
    <property type="entry name" value="THIOREDOXIN_2"/>
    <property type="match status" value="1"/>
</dbReference>
<dbReference type="InterPro" id="IPR036249">
    <property type="entry name" value="Thioredoxin-like_sf"/>
</dbReference>
<feature type="region of interest" description="Disordered" evidence="1">
    <location>
        <begin position="1"/>
        <end position="35"/>
    </location>
</feature>
<reference evidence="3 4" key="1">
    <citation type="submission" date="2017-08" db="EMBL/GenBank/DDBJ databases">
        <title>Infants hospitalized years apart are colonized by the same room-sourced microbial strains.</title>
        <authorList>
            <person name="Brooks B."/>
            <person name="Olm M.R."/>
            <person name="Firek B.A."/>
            <person name="Baker R."/>
            <person name="Thomas B.C."/>
            <person name="Morowitz M.J."/>
            <person name="Banfield J.F."/>
        </authorList>
    </citation>
    <scope>NUCLEOTIDE SEQUENCE [LARGE SCALE GENOMIC DNA]</scope>
    <source>
        <strain evidence="3">S2_018_000_R3_110</strain>
    </source>
</reference>
<dbReference type="CDD" id="cd02947">
    <property type="entry name" value="TRX_family"/>
    <property type="match status" value="1"/>
</dbReference>
<dbReference type="GO" id="GO:0015035">
    <property type="term" value="F:protein-disulfide reductase activity"/>
    <property type="evidence" value="ECO:0007669"/>
    <property type="project" value="TreeGrafter"/>
</dbReference>
<evidence type="ECO:0000313" key="3">
    <source>
        <dbReference type="EMBL" id="PZO76257.1"/>
    </source>
</evidence>
<dbReference type="SUPFAM" id="SSF52833">
    <property type="entry name" value="Thioredoxin-like"/>
    <property type="match status" value="1"/>
</dbReference>
<feature type="domain" description="Thioredoxin" evidence="2">
    <location>
        <begin position="1"/>
        <end position="170"/>
    </location>
</feature>